<keyword evidence="2" id="KW-1185">Reference proteome</keyword>
<comment type="caution">
    <text evidence="1">The sequence shown here is derived from an EMBL/GenBank/DDBJ whole genome shotgun (WGS) entry which is preliminary data.</text>
</comment>
<evidence type="ECO:0000313" key="1">
    <source>
        <dbReference type="EMBL" id="KAK5793394.1"/>
    </source>
</evidence>
<organism evidence="1 2">
    <name type="scientific">Gossypium arboreum</name>
    <name type="common">Tree cotton</name>
    <name type="synonym">Gossypium nanking</name>
    <dbReference type="NCBI Taxonomy" id="29729"/>
    <lineage>
        <taxon>Eukaryota</taxon>
        <taxon>Viridiplantae</taxon>
        <taxon>Streptophyta</taxon>
        <taxon>Embryophyta</taxon>
        <taxon>Tracheophyta</taxon>
        <taxon>Spermatophyta</taxon>
        <taxon>Magnoliopsida</taxon>
        <taxon>eudicotyledons</taxon>
        <taxon>Gunneridae</taxon>
        <taxon>Pentapetalae</taxon>
        <taxon>rosids</taxon>
        <taxon>malvids</taxon>
        <taxon>Malvales</taxon>
        <taxon>Malvaceae</taxon>
        <taxon>Malvoideae</taxon>
        <taxon>Gossypium</taxon>
    </lineage>
</organism>
<accession>A0ABR0NF18</accession>
<sequence>MNTNWPVFWSEYIEIWENKYYHIPDLESIIVPELAGTPNYMPWFRIHVKLYLLSEEQRRRQIYVERERRGLLNPRRRDESTHTIIGPINNAHTITGPNASTDDTHITTFSDYTNPMPGWNAWSGASPFSMTPTQPMIYRPSSLQGSHEAPSASLSHYHFPSPFGIQTPPSRVMKTPPHFFILPM</sequence>
<protein>
    <submittedName>
        <fullName evidence="1">Uncharacterized protein</fullName>
    </submittedName>
</protein>
<dbReference type="Proteomes" id="UP001358586">
    <property type="component" value="Chromosome 10"/>
</dbReference>
<name>A0ABR0NF18_GOSAR</name>
<dbReference type="EMBL" id="JARKNE010000010">
    <property type="protein sequence ID" value="KAK5793394.1"/>
    <property type="molecule type" value="Genomic_DNA"/>
</dbReference>
<evidence type="ECO:0000313" key="2">
    <source>
        <dbReference type="Proteomes" id="UP001358586"/>
    </source>
</evidence>
<proteinExistence type="predicted"/>
<reference evidence="1 2" key="1">
    <citation type="submission" date="2023-03" db="EMBL/GenBank/DDBJ databases">
        <title>WGS of Gossypium arboreum.</title>
        <authorList>
            <person name="Yu D."/>
        </authorList>
    </citation>
    <scope>NUCLEOTIDE SEQUENCE [LARGE SCALE GENOMIC DNA]</scope>
    <source>
        <tissue evidence="1">Leaf</tissue>
    </source>
</reference>
<gene>
    <name evidence="1" type="ORF">PVK06_034538</name>
</gene>